<gene>
    <name evidence="1" type="ORF">LEP1GSC036_0539</name>
</gene>
<dbReference type="Proteomes" id="UP000001338">
    <property type="component" value="Unassembled WGS sequence"/>
</dbReference>
<comment type="caution">
    <text evidence="1">The sequence shown here is derived from an EMBL/GenBank/DDBJ whole genome shotgun (WGS) entry which is preliminary data.</text>
</comment>
<dbReference type="EMBL" id="AFLV02000011">
    <property type="protein sequence ID" value="EKR65872.1"/>
    <property type="molecule type" value="Genomic_DNA"/>
</dbReference>
<sequence>MTKQIAVIFFFVLINCNNYSKINFYVDSFQKPFIEDYFNKSKISFSDTEGIISIEKNRYSELKIKKLLIIQLKRIELCVENIRNIQTTKALNGSFYKKQLLSLNTDGSYKISEASGSRLVFDPEHPDAIGKGSKKGYVEFPNIILEEELFLLKSNISLYNSLALFLGKEKNVIIHEENFDSYISVFNLTHKKNYDEAILQLETLKLKRY</sequence>
<protein>
    <submittedName>
        <fullName evidence="1">Uncharacterized protein</fullName>
    </submittedName>
</protein>
<proteinExistence type="predicted"/>
<dbReference type="RefSeq" id="WP_004498831.1">
    <property type="nucleotide sequence ID" value="NZ_AFLV02000011.1"/>
</dbReference>
<name>A0A828Z4A9_9LEPT</name>
<dbReference type="AlphaFoldDB" id="A0A828Z4A9"/>
<accession>A0A828Z4A9</accession>
<reference evidence="1 2" key="1">
    <citation type="submission" date="2012-10" db="EMBL/GenBank/DDBJ databases">
        <authorList>
            <person name="Harkins D.M."/>
            <person name="Durkin A.S."/>
            <person name="Brinkac L.M."/>
            <person name="Haft D.H."/>
            <person name="Selengut J.D."/>
            <person name="Sanka R."/>
            <person name="DePew J."/>
            <person name="Purushe J."/>
            <person name="Whelen A.C."/>
            <person name="Vinetz J.M."/>
            <person name="Sutton G.G."/>
            <person name="Nierman W.C."/>
            <person name="Fouts D.E."/>
        </authorList>
    </citation>
    <scope>NUCLEOTIDE SEQUENCE [LARGE SCALE GENOMIC DNA]</scope>
    <source>
        <strain evidence="1 2">2006001853</strain>
    </source>
</reference>
<organism evidence="1 2">
    <name type="scientific">Leptospira weilii str. 2006001853</name>
    <dbReference type="NCBI Taxonomy" id="1001589"/>
    <lineage>
        <taxon>Bacteria</taxon>
        <taxon>Pseudomonadati</taxon>
        <taxon>Spirochaetota</taxon>
        <taxon>Spirochaetia</taxon>
        <taxon>Leptospirales</taxon>
        <taxon>Leptospiraceae</taxon>
        <taxon>Leptospira</taxon>
    </lineage>
</organism>
<evidence type="ECO:0000313" key="2">
    <source>
        <dbReference type="Proteomes" id="UP000001338"/>
    </source>
</evidence>
<dbReference type="GeneID" id="61114575"/>
<evidence type="ECO:0000313" key="1">
    <source>
        <dbReference type="EMBL" id="EKR65872.1"/>
    </source>
</evidence>